<name>A0A1I4PMZ3_9EURY</name>
<feature type="transmembrane region" description="Helical" evidence="1">
    <location>
        <begin position="6"/>
        <end position="30"/>
    </location>
</feature>
<evidence type="ECO:0000256" key="1">
    <source>
        <dbReference type="SAM" id="Phobius"/>
    </source>
</evidence>
<dbReference type="AlphaFoldDB" id="A0A1I4PMZ3"/>
<protein>
    <submittedName>
        <fullName evidence="2">Uncharacterized protein</fullName>
    </submittedName>
</protein>
<proteinExistence type="predicted"/>
<keyword evidence="1" id="KW-0472">Membrane</keyword>
<evidence type="ECO:0000313" key="2">
    <source>
        <dbReference type="EMBL" id="SFM29088.1"/>
    </source>
</evidence>
<evidence type="ECO:0000313" key="3">
    <source>
        <dbReference type="Proteomes" id="UP000198535"/>
    </source>
</evidence>
<accession>A0A1I4PMZ3</accession>
<keyword evidence="1" id="KW-0812">Transmembrane</keyword>
<keyword evidence="1" id="KW-1133">Transmembrane helix</keyword>
<sequence>MTHNLYNVALFTIFTIMEERVSIFFLIVIMKKGSYLLKEKQEQM</sequence>
<reference evidence="3" key="1">
    <citation type="submission" date="2016-10" db="EMBL/GenBank/DDBJ databases">
        <authorList>
            <person name="Varghese N."/>
            <person name="Submissions S."/>
        </authorList>
    </citation>
    <scope>NUCLEOTIDE SEQUENCE [LARGE SCALE GENOMIC DNA]</scope>
    <source>
        <strain evidence="3">Mob M</strain>
    </source>
</reference>
<dbReference type="Proteomes" id="UP000198535">
    <property type="component" value="Unassembled WGS sequence"/>
</dbReference>
<dbReference type="EMBL" id="FOUJ01000001">
    <property type="protein sequence ID" value="SFM29088.1"/>
    <property type="molecule type" value="Genomic_DNA"/>
</dbReference>
<gene>
    <name evidence="2" type="ORF">SAMN04488696_0772</name>
</gene>
<keyword evidence="3" id="KW-1185">Reference proteome</keyword>
<organism evidence="2 3">
    <name type="scientific">Methanolobus profundi</name>
    <dbReference type="NCBI Taxonomy" id="487685"/>
    <lineage>
        <taxon>Archaea</taxon>
        <taxon>Methanobacteriati</taxon>
        <taxon>Methanobacteriota</taxon>
        <taxon>Stenosarchaea group</taxon>
        <taxon>Methanomicrobia</taxon>
        <taxon>Methanosarcinales</taxon>
        <taxon>Methanosarcinaceae</taxon>
        <taxon>Methanolobus</taxon>
    </lineage>
</organism>